<accession>A0ABN9UR30</accession>
<dbReference type="EMBL" id="CAUYUJ010016160">
    <property type="protein sequence ID" value="CAK0862430.1"/>
    <property type="molecule type" value="Genomic_DNA"/>
</dbReference>
<gene>
    <name evidence="2" type="ORF">PCOR1329_LOCUS50846</name>
</gene>
<comment type="caution">
    <text evidence="2">The sequence shown here is derived from an EMBL/GenBank/DDBJ whole genome shotgun (WGS) entry which is preliminary data.</text>
</comment>
<name>A0ABN9UR30_9DINO</name>
<feature type="compositionally biased region" description="Low complexity" evidence="1">
    <location>
        <begin position="116"/>
        <end position="131"/>
    </location>
</feature>
<evidence type="ECO:0000313" key="3">
    <source>
        <dbReference type="Proteomes" id="UP001189429"/>
    </source>
</evidence>
<proteinExistence type="predicted"/>
<organism evidence="2 3">
    <name type="scientific">Prorocentrum cordatum</name>
    <dbReference type="NCBI Taxonomy" id="2364126"/>
    <lineage>
        <taxon>Eukaryota</taxon>
        <taxon>Sar</taxon>
        <taxon>Alveolata</taxon>
        <taxon>Dinophyceae</taxon>
        <taxon>Prorocentrales</taxon>
        <taxon>Prorocentraceae</taxon>
        <taxon>Prorocentrum</taxon>
    </lineage>
</organism>
<protein>
    <submittedName>
        <fullName evidence="2">Uncharacterized protein</fullName>
    </submittedName>
</protein>
<evidence type="ECO:0000256" key="1">
    <source>
        <dbReference type="SAM" id="MobiDB-lite"/>
    </source>
</evidence>
<sequence length="209" mass="22558">MRPQQNANVQAEDKSPVSRTRSARTEPIEGTDSVEDASEEWDERNQKEIEAVKSRCETRLGEIVAQLKAAQKETVETFTDLPLARAEVLRQQTLTHREHAERLEDALLAMQRQEQAAATASTDRASAALAAPEQGSGAAAGPSGDENLQALEEEQDGSAGSAIEEVTQMSPDGIQPNTRRTELHTSRRSSGTGQEGHPAADIDFTEGAV</sequence>
<feature type="region of interest" description="Disordered" evidence="1">
    <location>
        <begin position="114"/>
        <end position="209"/>
    </location>
</feature>
<feature type="compositionally biased region" description="Acidic residues" evidence="1">
    <location>
        <begin position="32"/>
        <end position="42"/>
    </location>
</feature>
<reference evidence="2" key="1">
    <citation type="submission" date="2023-10" db="EMBL/GenBank/DDBJ databases">
        <authorList>
            <person name="Chen Y."/>
            <person name="Shah S."/>
            <person name="Dougan E. K."/>
            <person name="Thang M."/>
            <person name="Chan C."/>
        </authorList>
    </citation>
    <scope>NUCLEOTIDE SEQUENCE [LARGE SCALE GENOMIC DNA]</scope>
</reference>
<feature type="compositionally biased region" description="Polar residues" evidence="1">
    <location>
        <begin position="167"/>
        <end position="178"/>
    </location>
</feature>
<evidence type="ECO:0000313" key="2">
    <source>
        <dbReference type="EMBL" id="CAK0862430.1"/>
    </source>
</evidence>
<keyword evidence="3" id="KW-1185">Reference proteome</keyword>
<dbReference type="Proteomes" id="UP001189429">
    <property type="component" value="Unassembled WGS sequence"/>
</dbReference>
<feature type="region of interest" description="Disordered" evidence="1">
    <location>
        <begin position="1"/>
        <end position="45"/>
    </location>
</feature>